<organism evidence="2 3">
    <name type="scientific">Kalanchoe fedtschenkoi</name>
    <name type="common">Lavender scallops</name>
    <name type="synonym">South American air plant</name>
    <dbReference type="NCBI Taxonomy" id="63787"/>
    <lineage>
        <taxon>Eukaryota</taxon>
        <taxon>Viridiplantae</taxon>
        <taxon>Streptophyta</taxon>
        <taxon>Embryophyta</taxon>
        <taxon>Tracheophyta</taxon>
        <taxon>Spermatophyta</taxon>
        <taxon>Magnoliopsida</taxon>
        <taxon>eudicotyledons</taxon>
        <taxon>Gunneridae</taxon>
        <taxon>Pentapetalae</taxon>
        <taxon>Saxifragales</taxon>
        <taxon>Crassulaceae</taxon>
        <taxon>Kalanchoe</taxon>
    </lineage>
</organism>
<dbReference type="EnsemblPlants" id="Kaladp0003s0048.1.v1.1">
    <property type="protein sequence ID" value="Kaladp0003s0048.1.v1.1"/>
    <property type="gene ID" value="Kaladp0003s0048.v1.1"/>
</dbReference>
<feature type="domain" description="CTLH" evidence="1">
    <location>
        <begin position="53"/>
        <end position="110"/>
    </location>
</feature>
<dbReference type="OMA" id="DSECHSM"/>
<dbReference type="InterPro" id="IPR050618">
    <property type="entry name" value="Ubq-SigPath_Reg"/>
</dbReference>
<dbReference type="InterPro" id="IPR013144">
    <property type="entry name" value="CRA_dom"/>
</dbReference>
<sequence>MDVDPRQYEQIAISDKDIQNIVVSYLVHNYFNDTAESFIASVKMKPPPYNLDDMEKRKETLRFVSEGNVPRAIELTEELAPGLLEKNKDMHFDLLCLHFVELVCAKKCTEAIEFAQTKLTSFGKVQKYVSKLEDSMAMLAYEEPRNSPMSHLLSADHRQQVADSLNRALLEHKGQPRYPALERLLQQATLARQYLTQENGKDLYPPFSLKDFFKS</sequence>
<dbReference type="AlphaFoldDB" id="A0A7N0R9M7"/>
<accession>A0A7N0R9M7</accession>
<reference evidence="2" key="1">
    <citation type="submission" date="2021-01" db="UniProtKB">
        <authorList>
            <consortium name="EnsemblPlants"/>
        </authorList>
    </citation>
    <scope>IDENTIFICATION</scope>
</reference>
<dbReference type="Proteomes" id="UP000594263">
    <property type="component" value="Unplaced"/>
</dbReference>
<keyword evidence="3" id="KW-1185">Reference proteome</keyword>
<dbReference type="InterPro" id="IPR024964">
    <property type="entry name" value="CTLH/CRA"/>
</dbReference>
<dbReference type="Gramene" id="Kaladp0003s0048.1.v1.1">
    <property type="protein sequence ID" value="Kaladp0003s0048.1.v1.1"/>
    <property type="gene ID" value="Kaladp0003s0048.v1.1"/>
</dbReference>
<evidence type="ECO:0000313" key="3">
    <source>
        <dbReference type="Proteomes" id="UP000594263"/>
    </source>
</evidence>
<dbReference type="InterPro" id="IPR006595">
    <property type="entry name" value="CTLH_C"/>
</dbReference>
<dbReference type="Pfam" id="PF10607">
    <property type="entry name" value="CTLH"/>
    <property type="match status" value="1"/>
</dbReference>
<evidence type="ECO:0000313" key="2">
    <source>
        <dbReference type="EnsemblPlants" id="Kaladp0003s0048.1.v1.1"/>
    </source>
</evidence>
<dbReference type="PANTHER" id="PTHR12864">
    <property type="entry name" value="RAN BINDING PROTEIN 9-RELATED"/>
    <property type="match status" value="1"/>
</dbReference>
<proteinExistence type="predicted"/>
<evidence type="ECO:0000259" key="1">
    <source>
        <dbReference type="PROSITE" id="PS50897"/>
    </source>
</evidence>
<protein>
    <recommendedName>
        <fullName evidence="1">CTLH domain-containing protein</fullName>
    </recommendedName>
</protein>
<dbReference type="SMART" id="SM00668">
    <property type="entry name" value="CTLH"/>
    <property type="match status" value="1"/>
</dbReference>
<name>A0A7N0R9M7_KALFE</name>
<dbReference type="PROSITE" id="PS50897">
    <property type="entry name" value="CTLH"/>
    <property type="match status" value="1"/>
</dbReference>
<dbReference type="PROSITE" id="PS50896">
    <property type="entry name" value="LISH"/>
    <property type="match status" value="1"/>
</dbReference>
<dbReference type="InterPro" id="IPR006594">
    <property type="entry name" value="LisH"/>
</dbReference>
<dbReference type="SMART" id="SM00757">
    <property type="entry name" value="CRA"/>
    <property type="match status" value="1"/>
</dbReference>